<comment type="caution">
    <text evidence="2">The sequence shown here is derived from an EMBL/GenBank/DDBJ whole genome shotgun (WGS) entry which is preliminary data.</text>
</comment>
<feature type="region of interest" description="Disordered" evidence="1">
    <location>
        <begin position="1"/>
        <end position="87"/>
    </location>
</feature>
<protein>
    <submittedName>
        <fullName evidence="2">Uncharacterized protein</fullName>
    </submittedName>
</protein>
<proteinExistence type="predicted"/>
<gene>
    <name evidence="2" type="ORF">XYLVIOL_LOCUS4608</name>
</gene>
<evidence type="ECO:0000256" key="1">
    <source>
        <dbReference type="SAM" id="MobiDB-lite"/>
    </source>
</evidence>
<evidence type="ECO:0000313" key="3">
    <source>
        <dbReference type="Proteomes" id="UP001642520"/>
    </source>
</evidence>
<organism evidence="2 3">
    <name type="scientific">Xylocopa violacea</name>
    <name type="common">Violet carpenter bee</name>
    <name type="synonym">Apis violacea</name>
    <dbReference type="NCBI Taxonomy" id="135666"/>
    <lineage>
        <taxon>Eukaryota</taxon>
        <taxon>Metazoa</taxon>
        <taxon>Ecdysozoa</taxon>
        <taxon>Arthropoda</taxon>
        <taxon>Hexapoda</taxon>
        <taxon>Insecta</taxon>
        <taxon>Pterygota</taxon>
        <taxon>Neoptera</taxon>
        <taxon>Endopterygota</taxon>
        <taxon>Hymenoptera</taxon>
        <taxon>Apocrita</taxon>
        <taxon>Aculeata</taxon>
        <taxon>Apoidea</taxon>
        <taxon>Anthophila</taxon>
        <taxon>Apidae</taxon>
        <taxon>Xylocopa</taxon>
        <taxon>Xylocopa</taxon>
    </lineage>
</organism>
<reference evidence="2 3" key="1">
    <citation type="submission" date="2024-08" db="EMBL/GenBank/DDBJ databases">
        <authorList>
            <person name="Will J Nash"/>
            <person name="Angela Man"/>
            <person name="Seanna McTaggart"/>
            <person name="Kendall Baker"/>
            <person name="Tom Barker"/>
            <person name="Leah Catchpole"/>
            <person name="Alex Durrant"/>
            <person name="Karim Gharbi"/>
            <person name="Naomi Irish"/>
            <person name="Gemy Kaithakottil"/>
            <person name="Debby Ku"/>
            <person name="Aaliyah Providence"/>
            <person name="Felix Shaw"/>
            <person name="David Swarbreck"/>
            <person name="Chris Watkins"/>
            <person name="Ann M. McCartney"/>
            <person name="Giulio Formenti"/>
            <person name="Alice Mouton"/>
            <person name="Noel Vella"/>
            <person name="Bjorn M von Reumont"/>
            <person name="Adriana Vella"/>
            <person name="Wilfried Haerty"/>
        </authorList>
    </citation>
    <scope>NUCLEOTIDE SEQUENCE [LARGE SCALE GENOMIC DNA]</scope>
</reference>
<dbReference type="Proteomes" id="UP001642520">
    <property type="component" value="Unassembled WGS sequence"/>
</dbReference>
<dbReference type="EMBL" id="CAXAJV020001290">
    <property type="protein sequence ID" value="CAL7940687.1"/>
    <property type="molecule type" value="Genomic_DNA"/>
</dbReference>
<accession>A0ABP1NLC2</accession>
<sequence length="127" mass="14220">MDEEKTSPEQGRLPGRPPHLPLKSVNPIPGLVKAAPSTCCEKEGKNRTKGGEVREKRSERGERDEARSNGNGRKVEERGEMQGNEEVQGIQMVGLTLRKCCTAQGSRSRVRKLSQEFYFSCMLQNFV</sequence>
<evidence type="ECO:0000313" key="2">
    <source>
        <dbReference type="EMBL" id="CAL7940687.1"/>
    </source>
</evidence>
<keyword evidence="3" id="KW-1185">Reference proteome</keyword>
<feature type="compositionally biased region" description="Basic and acidic residues" evidence="1">
    <location>
        <begin position="40"/>
        <end position="80"/>
    </location>
</feature>
<name>A0ABP1NLC2_XYLVO</name>